<dbReference type="RefSeq" id="WP_275684394.1">
    <property type="nucleotide sequence ID" value="NZ_JAJLJH010000008.1"/>
</dbReference>
<gene>
    <name evidence="2" type="ORF">LPC04_21810</name>
</gene>
<proteinExistence type="predicted"/>
<dbReference type="Gene3D" id="3.40.50.2000">
    <property type="entry name" value="Glycogen Phosphorylase B"/>
    <property type="match status" value="2"/>
</dbReference>
<reference evidence="2" key="1">
    <citation type="submission" date="2021-11" db="EMBL/GenBank/DDBJ databases">
        <title>BS-T2-15 a new species belonging to the Comamonadaceae family isolated from the soil of a French oak forest.</title>
        <authorList>
            <person name="Mieszkin S."/>
            <person name="Alain K."/>
        </authorList>
    </citation>
    <scope>NUCLEOTIDE SEQUENCE</scope>
    <source>
        <strain evidence="2">BS-T2-15</strain>
    </source>
</reference>
<dbReference type="GO" id="GO:0016757">
    <property type="term" value="F:glycosyltransferase activity"/>
    <property type="evidence" value="ECO:0007669"/>
    <property type="project" value="UniProtKB-ARBA"/>
</dbReference>
<dbReference type="SUPFAM" id="SSF53756">
    <property type="entry name" value="UDP-Glycosyltransferase/glycogen phosphorylase"/>
    <property type="match status" value="1"/>
</dbReference>
<sequence length="368" mass="40137">MRILIPITNFGHGGGARVLSRLASAWTAAGHPTDFLVDARSPLPYFPTDAGIRRFDSNGLVDGPPPEGAAFASSGNALSIYRGMHRGLNAIGGSYDVILANHSLTAWPVRFASTGAARKFYYVQAYEPEMFQLDPGWKSAVLRHFSEWSYRLALTQIANSPIYVDHASIRARTWIPPGLDVSVFHRRSTMPSFRQDDSPVVIGTIGRSEATKGTIHVIEAFERLHAMNPRFRLRVAFGNLPEGWSHPGLEVVVPRGDDQLAAYYRSVDILAAPGTVQLGACHYPVLEAMASGTPVVTTGYLPASPENSWLVPVRDSEAVAKAILDVVATPEAVLARRLDLAHAAVQRFSWEQVSQDFLQQFAAAPAPR</sequence>
<evidence type="ECO:0000313" key="3">
    <source>
        <dbReference type="Proteomes" id="UP001139353"/>
    </source>
</evidence>
<dbReference type="EMBL" id="JAJLJH010000008">
    <property type="protein sequence ID" value="MCK9688352.1"/>
    <property type="molecule type" value="Genomic_DNA"/>
</dbReference>
<feature type="domain" description="Glycosyltransferase subfamily 4-like N-terminal" evidence="1">
    <location>
        <begin position="13"/>
        <end position="167"/>
    </location>
</feature>
<dbReference type="Pfam" id="PF13579">
    <property type="entry name" value="Glyco_trans_4_4"/>
    <property type="match status" value="1"/>
</dbReference>
<dbReference type="InterPro" id="IPR028098">
    <property type="entry name" value="Glyco_trans_4-like_N"/>
</dbReference>
<dbReference type="CDD" id="cd03801">
    <property type="entry name" value="GT4_PimA-like"/>
    <property type="match status" value="1"/>
</dbReference>
<dbReference type="Proteomes" id="UP001139353">
    <property type="component" value="Unassembled WGS sequence"/>
</dbReference>
<comment type="caution">
    <text evidence="2">The sequence shown here is derived from an EMBL/GenBank/DDBJ whole genome shotgun (WGS) entry which is preliminary data.</text>
</comment>
<keyword evidence="3" id="KW-1185">Reference proteome</keyword>
<protein>
    <submittedName>
        <fullName evidence="2">Glycosyltransferase family 4 protein</fullName>
    </submittedName>
</protein>
<dbReference type="AlphaFoldDB" id="A0A9X2C1J3"/>
<dbReference type="Pfam" id="PF13692">
    <property type="entry name" value="Glyco_trans_1_4"/>
    <property type="match status" value="1"/>
</dbReference>
<evidence type="ECO:0000313" key="2">
    <source>
        <dbReference type="EMBL" id="MCK9688352.1"/>
    </source>
</evidence>
<name>A0A9X2C1J3_9BURK</name>
<organism evidence="2 3">
    <name type="scientific">Scleromatobacter humisilvae</name>
    <dbReference type="NCBI Taxonomy" id="2897159"/>
    <lineage>
        <taxon>Bacteria</taxon>
        <taxon>Pseudomonadati</taxon>
        <taxon>Pseudomonadota</taxon>
        <taxon>Betaproteobacteria</taxon>
        <taxon>Burkholderiales</taxon>
        <taxon>Sphaerotilaceae</taxon>
        <taxon>Scleromatobacter</taxon>
    </lineage>
</organism>
<evidence type="ECO:0000259" key="1">
    <source>
        <dbReference type="Pfam" id="PF13579"/>
    </source>
</evidence>
<dbReference type="PANTHER" id="PTHR12526">
    <property type="entry name" value="GLYCOSYLTRANSFERASE"/>
    <property type="match status" value="1"/>
</dbReference>
<accession>A0A9X2C1J3</accession>